<comment type="caution">
    <text evidence="2">The sequence shown here is derived from an EMBL/GenBank/DDBJ whole genome shotgun (WGS) entry which is preliminary data.</text>
</comment>
<evidence type="ECO:0000313" key="4">
    <source>
        <dbReference type="Proteomes" id="UP000499080"/>
    </source>
</evidence>
<name>A0A4Y2P5M4_ARAVE</name>
<keyword evidence="4" id="KW-1185">Reference proteome</keyword>
<dbReference type="GO" id="GO:0003676">
    <property type="term" value="F:nucleic acid binding"/>
    <property type="evidence" value="ECO:0007669"/>
    <property type="project" value="InterPro"/>
</dbReference>
<dbReference type="Gene3D" id="3.30.420.10">
    <property type="entry name" value="Ribonuclease H-like superfamily/Ribonuclease H"/>
    <property type="match status" value="1"/>
</dbReference>
<dbReference type="OrthoDB" id="6437521at2759"/>
<evidence type="ECO:0008006" key="5">
    <source>
        <dbReference type="Google" id="ProtNLM"/>
    </source>
</evidence>
<dbReference type="EMBL" id="BGPR01131632">
    <property type="protein sequence ID" value="GBN47238.1"/>
    <property type="molecule type" value="Genomic_DNA"/>
</dbReference>
<sequence>FIKPGGLCILQLFITSKMFTTQKLFQLKENMEIARSNTCTINANRYCETLRKIRRAIQNRRRGMLSGGIVLLHDNARPHTAVETQELLDQFG</sequence>
<evidence type="ECO:0000313" key="2">
    <source>
        <dbReference type="EMBL" id="GBN47218.1"/>
    </source>
</evidence>
<reference evidence="2 4" key="1">
    <citation type="journal article" date="2019" name="Sci. Rep.">
        <title>Orb-weaving spider Araneus ventricosus genome elucidates the spidroin gene catalogue.</title>
        <authorList>
            <person name="Kono N."/>
            <person name="Nakamura H."/>
            <person name="Ohtoshi R."/>
            <person name="Moran D.A.P."/>
            <person name="Shinohara A."/>
            <person name="Yoshida Y."/>
            <person name="Fujiwara M."/>
            <person name="Mori M."/>
            <person name="Tomita M."/>
            <person name="Arakawa K."/>
        </authorList>
    </citation>
    <scope>NUCLEOTIDE SEQUENCE [LARGE SCALE GENOMIC DNA]</scope>
</reference>
<protein>
    <recommendedName>
        <fullName evidence="5">Histone-lysine N-methyltransferase SETMAR</fullName>
    </recommendedName>
</protein>
<accession>A0A4Y2P5M4</accession>
<dbReference type="EMBL" id="BGPR01131610">
    <property type="protein sequence ID" value="GBN47187.1"/>
    <property type="molecule type" value="Genomic_DNA"/>
</dbReference>
<organism evidence="2 4">
    <name type="scientific">Araneus ventricosus</name>
    <name type="common">Orbweaver spider</name>
    <name type="synonym">Epeira ventricosa</name>
    <dbReference type="NCBI Taxonomy" id="182803"/>
    <lineage>
        <taxon>Eukaryota</taxon>
        <taxon>Metazoa</taxon>
        <taxon>Ecdysozoa</taxon>
        <taxon>Arthropoda</taxon>
        <taxon>Chelicerata</taxon>
        <taxon>Arachnida</taxon>
        <taxon>Araneae</taxon>
        <taxon>Araneomorphae</taxon>
        <taxon>Entelegynae</taxon>
        <taxon>Araneoidea</taxon>
        <taxon>Araneidae</taxon>
        <taxon>Araneus</taxon>
    </lineage>
</organism>
<feature type="non-terminal residue" evidence="2">
    <location>
        <position position="1"/>
    </location>
</feature>
<dbReference type="Proteomes" id="UP000499080">
    <property type="component" value="Unassembled WGS sequence"/>
</dbReference>
<dbReference type="InterPro" id="IPR036397">
    <property type="entry name" value="RNaseH_sf"/>
</dbReference>
<proteinExistence type="predicted"/>
<gene>
    <name evidence="3" type="ORF">AVEN_167506_1</name>
    <name evidence="1" type="ORF">AVEN_237571_1</name>
    <name evidence="2" type="ORF">AVEN_87328_1</name>
</gene>
<dbReference type="AlphaFoldDB" id="A0A4Y2P5M4"/>
<evidence type="ECO:0000313" key="1">
    <source>
        <dbReference type="EMBL" id="GBN47187.1"/>
    </source>
</evidence>
<evidence type="ECO:0000313" key="3">
    <source>
        <dbReference type="EMBL" id="GBN47238.1"/>
    </source>
</evidence>
<dbReference type="EMBL" id="BGPR01131624">
    <property type="protein sequence ID" value="GBN47218.1"/>
    <property type="molecule type" value="Genomic_DNA"/>
</dbReference>